<name>A0A3R8MSE4_9BURK</name>
<evidence type="ECO:0000256" key="1">
    <source>
        <dbReference type="ARBA" id="ARBA00023002"/>
    </source>
</evidence>
<protein>
    <submittedName>
        <fullName evidence="4">Flavin-dependent monooxygenase</fullName>
    </submittedName>
</protein>
<accession>A0A3R8MSE4</accession>
<evidence type="ECO:0000313" key="5">
    <source>
        <dbReference type="Proteomes" id="UP000270261"/>
    </source>
</evidence>
<dbReference type="GO" id="GO:0006552">
    <property type="term" value="P:L-leucine catabolic process"/>
    <property type="evidence" value="ECO:0007669"/>
    <property type="project" value="TreeGrafter"/>
</dbReference>
<keyword evidence="4" id="KW-0503">Monooxygenase</keyword>
<dbReference type="GO" id="GO:0050660">
    <property type="term" value="F:flavin adenine dinucleotide binding"/>
    <property type="evidence" value="ECO:0007669"/>
    <property type="project" value="InterPro"/>
</dbReference>
<keyword evidence="5" id="KW-1185">Reference proteome</keyword>
<gene>
    <name evidence="4" type="ORF">EHV23_04095</name>
</gene>
<feature type="domain" description="Acyl-CoA dehydrogenase C-terminal" evidence="3">
    <location>
        <begin position="244"/>
        <end position="375"/>
    </location>
</feature>
<keyword evidence="1" id="KW-0560">Oxidoreductase</keyword>
<dbReference type="PIRSF" id="PIRSF016578">
    <property type="entry name" value="HsaA"/>
    <property type="match status" value="1"/>
</dbReference>
<dbReference type="Proteomes" id="UP000270261">
    <property type="component" value="Unassembled WGS sequence"/>
</dbReference>
<proteinExistence type="predicted"/>
<dbReference type="EMBL" id="RRUE01000001">
    <property type="protein sequence ID" value="RRN45395.1"/>
    <property type="molecule type" value="Genomic_DNA"/>
</dbReference>
<dbReference type="Pfam" id="PF08028">
    <property type="entry name" value="Acyl-CoA_dh_2"/>
    <property type="match status" value="1"/>
</dbReference>
<dbReference type="InterPro" id="IPR013107">
    <property type="entry name" value="Acyl-CoA_DH_C"/>
</dbReference>
<dbReference type="GO" id="GO:0004497">
    <property type="term" value="F:monooxygenase activity"/>
    <property type="evidence" value="ECO:0007669"/>
    <property type="project" value="UniProtKB-KW"/>
</dbReference>
<dbReference type="SUPFAM" id="SSF56645">
    <property type="entry name" value="Acyl-CoA dehydrogenase NM domain-like"/>
    <property type="match status" value="1"/>
</dbReference>
<dbReference type="InterPro" id="IPR009100">
    <property type="entry name" value="AcylCoA_DH/oxidase_NM_dom_sf"/>
</dbReference>
<dbReference type="InterPro" id="IPR036250">
    <property type="entry name" value="AcylCo_DH-like_C"/>
</dbReference>
<dbReference type="AlphaFoldDB" id="A0A3R8MSE4"/>
<dbReference type="InterPro" id="IPR046373">
    <property type="entry name" value="Acyl-CoA_Oxase/DH_mid-dom_sf"/>
</dbReference>
<dbReference type="InterPro" id="IPR037069">
    <property type="entry name" value="AcylCoA_DH/ox_N_sf"/>
</dbReference>
<reference evidence="4 5" key="1">
    <citation type="submission" date="2018-11" db="EMBL/GenBank/DDBJ databases">
        <title>Genome sequencing of Lautropia sp. KCOM 2505 (= ChDC F240).</title>
        <authorList>
            <person name="Kook J.-K."/>
            <person name="Park S.-N."/>
            <person name="Lim Y.K."/>
        </authorList>
    </citation>
    <scope>NUCLEOTIDE SEQUENCE [LARGE SCALE GENOMIC DNA]</scope>
    <source>
        <strain evidence="4 5">KCOM 2505</strain>
    </source>
</reference>
<sequence length="400" mass="44026">MNPKPPHPSEAAQLAERVRAVLPQIGARAAQTEQDRMVPAENIALLKATGLHRVFLPRAYGGYEAPLPVLTHCLMDIAGACASTAWAFGLMCTHHFMLAHFPKRLQDEVWLHSPDATASSSIAPLGEHEEVDGGIRLSGRFGWSSGCDHTEWAIVGVNRPQADGSKTYCLAVLPRQDYTIDDDWDSAGMAGSGSKTLVLDQVFIPDYRIQPIDDMLREGKSAGISAHPDSRLFHAPYRPYFASIFAAIGLGIAQRMLDLFVEKNRNRRHAYNSIAVGTQHHILQKLGQSAHQIRAARALMETSWLDHQQHAEAQRYPSQETAVAWRTDQAYAVNQCAEAVNRLFIASGASAWPHKNPLQRLFRDMNITAAHAYTNYDLCAEAMGRELMGLAPDPAVAPAP</sequence>
<comment type="caution">
    <text evidence="4">The sequence shown here is derived from an EMBL/GenBank/DDBJ whole genome shotgun (WGS) entry which is preliminary data.</text>
</comment>
<dbReference type="Pfam" id="PF02771">
    <property type="entry name" value="Acyl-CoA_dh_N"/>
    <property type="match status" value="1"/>
</dbReference>
<dbReference type="OrthoDB" id="7316074at2"/>
<dbReference type="InterPro" id="IPR013786">
    <property type="entry name" value="AcylCoA_DH/ox_N"/>
</dbReference>
<feature type="domain" description="Acyl-CoA dehydrogenase/oxidase N-terminal" evidence="2">
    <location>
        <begin position="10"/>
        <end position="111"/>
    </location>
</feature>
<dbReference type="Gene3D" id="1.20.140.10">
    <property type="entry name" value="Butyryl-CoA Dehydrogenase, subunit A, domain 3"/>
    <property type="match status" value="1"/>
</dbReference>
<dbReference type="PANTHER" id="PTHR43884:SF12">
    <property type="entry name" value="ISOVALERYL-COA DEHYDROGENASE, MITOCHONDRIAL-RELATED"/>
    <property type="match status" value="1"/>
</dbReference>
<dbReference type="RefSeq" id="WP_125094824.1">
    <property type="nucleotide sequence ID" value="NZ_RRUE01000001.1"/>
</dbReference>
<dbReference type="Gene3D" id="1.10.540.10">
    <property type="entry name" value="Acyl-CoA dehydrogenase/oxidase, N-terminal domain"/>
    <property type="match status" value="1"/>
</dbReference>
<dbReference type="GO" id="GO:0008470">
    <property type="term" value="F:3-methylbutanoyl-CoA dehydrogenase activity"/>
    <property type="evidence" value="ECO:0007669"/>
    <property type="project" value="TreeGrafter"/>
</dbReference>
<evidence type="ECO:0000313" key="4">
    <source>
        <dbReference type="EMBL" id="RRN45395.1"/>
    </source>
</evidence>
<dbReference type="Gene3D" id="2.40.110.10">
    <property type="entry name" value="Butyryl-CoA Dehydrogenase, subunit A, domain 2"/>
    <property type="match status" value="1"/>
</dbReference>
<evidence type="ECO:0000259" key="3">
    <source>
        <dbReference type="Pfam" id="PF08028"/>
    </source>
</evidence>
<evidence type="ECO:0000259" key="2">
    <source>
        <dbReference type="Pfam" id="PF02771"/>
    </source>
</evidence>
<dbReference type="PANTHER" id="PTHR43884">
    <property type="entry name" value="ACYL-COA DEHYDROGENASE"/>
    <property type="match status" value="1"/>
</dbReference>
<organism evidence="4 5">
    <name type="scientific">Lautropia dentalis</name>
    <dbReference type="NCBI Taxonomy" id="2490857"/>
    <lineage>
        <taxon>Bacteria</taxon>
        <taxon>Pseudomonadati</taxon>
        <taxon>Pseudomonadota</taxon>
        <taxon>Betaproteobacteria</taxon>
        <taxon>Burkholderiales</taxon>
        <taxon>Burkholderiaceae</taxon>
        <taxon>Lautropia</taxon>
    </lineage>
</organism>
<dbReference type="SUPFAM" id="SSF47203">
    <property type="entry name" value="Acyl-CoA dehydrogenase C-terminal domain-like"/>
    <property type="match status" value="1"/>
</dbReference>